<protein>
    <recommendedName>
        <fullName evidence="1">Methyltransferase domain-containing protein</fullName>
    </recommendedName>
</protein>
<dbReference type="Gene3D" id="3.40.50.150">
    <property type="entry name" value="Vaccinia Virus protein VP39"/>
    <property type="match status" value="1"/>
</dbReference>
<dbReference type="InterPro" id="IPR029063">
    <property type="entry name" value="SAM-dependent_MTases_sf"/>
</dbReference>
<gene>
    <name evidence="2" type="ORF">GCM10017581_038620</name>
</gene>
<organism evidence="2 3">
    <name type="scientific">Dactylosporangium matsuzakiense</name>
    <dbReference type="NCBI Taxonomy" id="53360"/>
    <lineage>
        <taxon>Bacteria</taxon>
        <taxon>Bacillati</taxon>
        <taxon>Actinomycetota</taxon>
        <taxon>Actinomycetes</taxon>
        <taxon>Micromonosporales</taxon>
        <taxon>Micromonosporaceae</taxon>
        <taxon>Dactylosporangium</taxon>
    </lineage>
</organism>
<dbReference type="SUPFAM" id="SSF53335">
    <property type="entry name" value="S-adenosyl-L-methionine-dependent methyltransferases"/>
    <property type="match status" value="1"/>
</dbReference>
<reference evidence="2" key="1">
    <citation type="journal article" date="2014" name="Int. J. Syst. Evol. Microbiol.">
        <title>Complete genome sequence of Corynebacterium casei LMG S-19264T (=DSM 44701T), isolated from a smear-ripened cheese.</title>
        <authorList>
            <consortium name="US DOE Joint Genome Institute (JGI-PGF)"/>
            <person name="Walter F."/>
            <person name="Albersmeier A."/>
            <person name="Kalinowski J."/>
            <person name="Ruckert C."/>
        </authorList>
    </citation>
    <scope>NUCLEOTIDE SEQUENCE</scope>
    <source>
        <strain evidence="2">VKM Ac-1321</strain>
    </source>
</reference>
<name>A0A9W6KL19_9ACTN</name>
<sequence length="254" mass="27509">MGEVTPEDSIRSLHEVAASTPGRLMKQELLRLLKPGPGDTALDIGCGPGGDLETLAQRVTSSGRAIGVDRNPGHVRRGGPAHKGIPGVAVCLADAHALPILDQSVDRARAERVLMHVDDPSRVVEELRRVMTPRGRVVLAEPDWDTLVIDHPNPDLTRAVTLFLATSLIRNADIGRRLPRICVDAGFSLSLVTARTVVHRDFRSADAVWGLERVVAHMVDAGHLGPRTAPDWLHHLRSHEFLGAITIFVVAEAT</sequence>
<evidence type="ECO:0000313" key="2">
    <source>
        <dbReference type="EMBL" id="GLL02120.1"/>
    </source>
</evidence>
<feature type="domain" description="Methyltransferase" evidence="1">
    <location>
        <begin position="38"/>
        <end position="143"/>
    </location>
</feature>
<proteinExistence type="predicted"/>
<keyword evidence="3" id="KW-1185">Reference proteome</keyword>
<dbReference type="PANTHER" id="PTHR43861:SF1">
    <property type="entry name" value="TRANS-ACONITATE 2-METHYLTRANSFERASE"/>
    <property type="match status" value="1"/>
</dbReference>
<dbReference type="Pfam" id="PF13847">
    <property type="entry name" value="Methyltransf_31"/>
    <property type="match status" value="1"/>
</dbReference>
<dbReference type="PANTHER" id="PTHR43861">
    <property type="entry name" value="TRANS-ACONITATE 2-METHYLTRANSFERASE-RELATED"/>
    <property type="match status" value="1"/>
</dbReference>
<dbReference type="AlphaFoldDB" id="A0A9W6KL19"/>
<accession>A0A9W6KL19</accession>
<comment type="caution">
    <text evidence="2">The sequence shown here is derived from an EMBL/GenBank/DDBJ whole genome shotgun (WGS) entry which is preliminary data.</text>
</comment>
<reference evidence="2" key="2">
    <citation type="submission" date="2023-01" db="EMBL/GenBank/DDBJ databases">
        <authorList>
            <person name="Sun Q."/>
            <person name="Evtushenko L."/>
        </authorList>
    </citation>
    <scope>NUCLEOTIDE SEQUENCE</scope>
    <source>
        <strain evidence="2">VKM Ac-1321</strain>
    </source>
</reference>
<dbReference type="Proteomes" id="UP001143480">
    <property type="component" value="Unassembled WGS sequence"/>
</dbReference>
<evidence type="ECO:0000259" key="1">
    <source>
        <dbReference type="Pfam" id="PF13847"/>
    </source>
</evidence>
<evidence type="ECO:0000313" key="3">
    <source>
        <dbReference type="Proteomes" id="UP001143480"/>
    </source>
</evidence>
<dbReference type="EMBL" id="BSFP01000021">
    <property type="protein sequence ID" value="GLL02120.1"/>
    <property type="molecule type" value="Genomic_DNA"/>
</dbReference>
<dbReference type="CDD" id="cd02440">
    <property type="entry name" value="AdoMet_MTases"/>
    <property type="match status" value="1"/>
</dbReference>
<dbReference type="InterPro" id="IPR025714">
    <property type="entry name" value="Methyltranfer_dom"/>
</dbReference>